<accession>A0A0N4UDA1</accession>
<dbReference type="AlphaFoldDB" id="A0A0N4UDA1"/>
<evidence type="ECO:0000313" key="4">
    <source>
        <dbReference type="Proteomes" id="UP000274756"/>
    </source>
</evidence>
<dbReference type="Proteomes" id="UP000274756">
    <property type="component" value="Unassembled WGS sequence"/>
</dbReference>
<reference evidence="5" key="1">
    <citation type="submission" date="2017-02" db="UniProtKB">
        <authorList>
            <consortium name="WormBaseParasite"/>
        </authorList>
    </citation>
    <scope>IDENTIFICATION</scope>
</reference>
<evidence type="ECO:0000313" key="5">
    <source>
        <dbReference type="WBParaSite" id="DME_0000529301-mRNA-1"/>
    </source>
</evidence>
<organism evidence="3 5">
    <name type="scientific">Dracunculus medinensis</name>
    <name type="common">Guinea worm</name>
    <dbReference type="NCBI Taxonomy" id="318479"/>
    <lineage>
        <taxon>Eukaryota</taxon>
        <taxon>Metazoa</taxon>
        <taxon>Ecdysozoa</taxon>
        <taxon>Nematoda</taxon>
        <taxon>Chromadorea</taxon>
        <taxon>Rhabditida</taxon>
        <taxon>Spirurina</taxon>
        <taxon>Dracunculoidea</taxon>
        <taxon>Dracunculidae</taxon>
        <taxon>Dracunculus</taxon>
    </lineage>
</organism>
<reference evidence="2 4" key="2">
    <citation type="submission" date="2018-11" db="EMBL/GenBank/DDBJ databases">
        <authorList>
            <consortium name="Pathogen Informatics"/>
        </authorList>
    </citation>
    <scope>NUCLEOTIDE SEQUENCE [LARGE SCALE GENOMIC DNA]</scope>
</reference>
<evidence type="ECO:0000256" key="1">
    <source>
        <dbReference type="SAM" id="Phobius"/>
    </source>
</evidence>
<gene>
    <name evidence="2" type="ORF">DME_LOCUS9092</name>
</gene>
<proteinExistence type="predicted"/>
<dbReference type="EMBL" id="UYYG01001176">
    <property type="protein sequence ID" value="VDN59119.1"/>
    <property type="molecule type" value="Genomic_DNA"/>
</dbReference>
<keyword evidence="1" id="KW-1133">Transmembrane helix</keyword>
<name>A0A0N4UDA1_DRAME</name>
<dbReference type="WBParaSite" id="DME_0000529301-mRNA-1">
    <property type="protein sequence ID" value="DME_0000529301-mRNA-1"/>
    <property type="gene ID" value="DME_0000529301"/>
</dbReference>
<evidence type="ECO:0000313" key="2">
    <source>
        <dbReference type="EMBL" id="VDN59119.1"/>
    </source>
</evidence>
<keyword evidence="1" id="KW-0472">Membrane</keyword>
<feature type="transmembrane region" description="Helical" evidence="1">
    <location>
        <begin position="39"/>
        <end position="60"/>
    </location>
</feature>
<feature type="transmembrane region" description="Helical" evidence="1">
    <location>
        <begin position="12"/>
        <end position="33"/>
    </location>
</feature>
<sequence>MSDQRTWQGDNNAINFNIAILLTVTFISVGLLVTSELAFFLHCAHLLVWLVPQGIIIVAIKLDPSALTAEDDDVDCDNDDVDRNGSDIVSQICPMKHAKVWPPGISAPSGRIMPHFDTLSNLQLYSNP</sequence>
<dbReference type="Proteomes" id="UP000038040">
    <property type="component" value="Unplaced"/>
</dbReference>
<keyword evidence="1" id="KW-0812">Transmembrane</keyword>
<evidence type="ECO:0000313" key="3">
    <source>
        <dbReference type="Proteomes" id="UP000038040"/>
    </source>
</evidence>
<keyword evidence="4" id="KW-1185">Reference proteome</keyword>
<protein>
    <submittedName>
        <fullName evidence="5">Transmembrane protein</fullName>
    </submittedName>
</protein>